<evidence type="ECO:0000313" key="12">
    <source>
        <dbReference type="EMBL" id="MCC5464875.1"/>
    </source>
</evidence>
<name>A0ABS8HP95_9FIRM</name>
<keyword evidence="10" id="KW-0732">Signal</keyword>
<dbReference type="Pfam" id="PF03734">
    <property type="entry name" value="YkuD"/>
    <property type="match status" value="1"/>
</dbReference>
<feature type="chain" id="PRO_5047174026" evidence="10">
    <location>
        <begin position="29"/>
        <end position="312"/>
    </location>
</feature>
<evidence type="ECO:0000256" key="5">
    <source>
        <dbReference type="ARBA" id="ARBA00022801"/>
    </source>
</evidence>
<proteinExistence type="inferred from homology"/>
<evidence type="ECO:0000256" key="1">
    <source>
        <dbReference type="ARBA" id="ARBA00004752"/>
    </source>
</evidence>
<dbReference type="PANTHER" id="PTHR30582:SF24">
    <property type="entry name" value="L,D-TRANSPEPTIDASE ERFK_SRFK-RELATED"/>
    <property type="match status" value="1"/>
</dbReference>
<evidence type="ECO:0000313" key="13">
    <source>
        <dbReference type="Proteomes" id="UP001165492"/>
    </source>
</evidence>
<evidence type="ECO:0000256" key="7">
    <source>
        <dbReference type="ARBA" id="ARBA00022984"/>
    </source>
</evidence>
<evidence type="ECO:0000256" key="9">
    <source>
        <dbReference type="PROSITE-ProRule" id="PRU01373"/>
    </source>
</evidence>
<evidence type="ECO:0000256" key="4">
    <source>
        <dbReference type="ARBA" id="ARBA00022679"/>
    </source>
</evidence>
<dbReference type="InterPro" id="IPR050979">
    <property type="entry name" value="LD-transpeptidase"/>
</dbReference>
<reference evidence="12" key="1">
    <citation type="submission" date="2021-11" db="EMBL/GenBank/DDBJ databases">
        <title>Description of a new species Pelosinus isolated from the bottom sediments of Lake Baikal.</title>
        <authorList>
            <person name="Zakharyuk A."/>
        </authorList>
    </citation>
    <scope>NUCLEOTIDE SEQUENCE</scope>
    <source>
        <strain evidence="12">Bkl1</strain>
    </source>
</reference>
<dbReference type="Proteomes" id="UP001165492">
    <property type="component" value="Unassembled WGS sequence"/>
</dbReference>
<feature type="active site" description="Proton donor/acceptor" evidence="9">
    <location>
        <position position="115"/>
    </location>
</feature>
<accession>A0ABS8HP95</accession>
<comment type="caution">
    <text evidence="12">The sequence shown here is derived from an EMBL/GenBank/DDBJ whole genome shotgun (WGS) entry which is preliminary data.</text>
</comment>
<evidence type="ECO:0000256" key="10">
    <source>
        <dbReference type="SAM" id="SignalP"/>
    </source>
</evidence>
<keyword evidence="8 9" id="KW-0961">Cell wall biogenesis/degradation</keyword>
<sequence>MSVFCFSRIAISIFFLLFLILLPISAAAQQNDSPQIIINLPSRTLQLYYGNSMSKEYYVAIGKPSTPTPMGNFYIVSKERDPIWIPPGRNYVVMSGPDNPLGYRWMEFLPLYGIHGTNAPWTIGMAVSNGCVRMLEEEAEELFDIVTNGTPVTITYERIKIDIGKSGKASIRIYPDVYGYNTITLADVNAKLAEYGYKGFVNEEFLSAILREESGKQVEFAKEQNIRINHTRLEQKGILVGNSAYLPVWAVAAACKSGFIWDAKKELIWKDNIAYKGLIKNDIIYSKIEDIEKLFSLRTDFQENDELELNSD</sequence>
<evidence type="ECO:0000256" key="3">
    <source>
        <dbReference type="ARBA" id="ARBA00022676"/>
    </source>
</evidence>
<evidence type="ECO:0000259" key="11">
    <source>
        <dbReference type="PROSITE" id="PS52029"/>
    </source>
</evidence>
<dbReference type="PANTHER" id="PTHR30582">
    <property type="entry name" value="L,D-TRANSPEPTIDASE"/>
    <property type="match status" value="1"/>
</dbReference>
<dbReference type="Gene3D" id="2.40.440.10">
    <property type="entry name" value="L,D-transpeptidase catalytic domain-like"/>
    <property type="match status" value="1"/>
</dbReference>
<keyword evidence="4" id="KW-0808">Transferase</keyword>
<keyword evidence="5" id="KW-0378">Hydrolase</keyword>
<dbReference type="InterPro" id="IPR005490">
    <property type="entry name" value="LD_TPept_cat_dom"/>
</dbReference>
<evidence type="ECO:0000256" key="8">
    <source>
        <dbReference type="ARBA" id="ARBA00023316"/>
    </source>
</evidence>
<dbReference type="RefSeq" id="WP_229534274.1">
    <property type="nucleotide sequence ID" value="NZ_JAJHJB010000005.1"/>
</dbReference>
<gene>
    <name evidence="12" type="ORF">LMF89_05760</name>
</gene>
<feature type="domain" description="L,D-TPase catalytic" evidence="11">
    <location>
        <begin position="34"/>
        <end position="155"/>
    </location>
</feature>
<keyword evidence="6 9" id="KW-0133">Cell shape</keyword>
<dbReference type="CDD" id="cd16913">
    <property type="entry name" value="YkuD_like"/>
    <property type="match status" value="1"/>
</dbReference>
<keyword evidence="13" id="KW-1185">Reference proteome</keyword>
<keyword evidence="7 9" id="KW-0573">Peptidoglycan synthesis</keyword>
<keyword evidence="3" id="KW-0328">Glycosyltransferase</keyword>
<comment type="similarity">
    <text evidence="2">Belongs to the YkuD family.</text>
</comment>
<feature type="active site" description="Nucleophile" evidence="9">
    <location>
        <position position="131"/>
    </location>
</feature>
<protein>
    <submittedName>
        <fullName evidence="12">L,D-transpeptidase</fullName>
    </submittedName>
</protein>
<dbReference type="PROSITE" id="PS52029">
    <property type="entry name" value="LD_TPASE"/>
    <property type="match status" value="1"/>
</dbReference>
<comment type="pathway">
    <text evidence="1 9">Cell wall biogenesis; peptidoglycan biosynthesis.</text>
</comment>
<feature type="signal peptide" evidence="10">
    <location>
        <begin position="1"/>
        <end position="28"/>
    </location>
</feature>
<evidence type="ECO:0000256" key="6">
    <source>
        <dbReference type="ARBA" id="ARBA00022960"/>
    </source>
</evidence>
<dbReference type="SUPFAM" id="SSF141523">
    <property type="entry name" value="L,D-transpeptidase catalytic domain-like"/>
    <property type="match status" value="1"/>
</dbReference>
<dbReference type="EMBL" id="JAJHJB010000005">
    <property type="protein sequence ID" value="MCC5464875.1"/>
    <property type="molecule type" value="Genomic_DNA"/>
</dbReference>
<organism evidence="12 13">
    <name type="scientific">Pelosinus baikalensis</name>
    <dbReference type="NCBI Taxonomy" id="2892015"/>
    <lineage>
        <taxon>Bacteria</taxon>
        <taxon>Bacillati</taxon>
        <taxon>Bacillota</taxon>
        <taxon>Negativicutes</taxon>
        <taxon>Selenomonadales</taxon>
        <taxon>Sporomusaceae</taxon>
        <taxon>Pelosinus</taxon>
    </lineage>
</organism>
<evidence type="ECO:0000256" key="2">
    <source>
        <dbReference type="ARBA" id="ARBA00005992"/>
    </source>
</evidence>
<dbReference type="InterPro" id="IPR038063">
    <property type="entry name" value="Transpep_catalytic_dom"/>
</dbReference>